<dbReference type="AlphaFoldDB" id="A0A5S3V890"/>
<dbReference type="InterPro" id="IPR003593">
    <property type="entry name" value="AAA+_ATPase"/>
</dbReference>
<protein>
    <submittedName>
        <fullName evidence="7">ABC transporter ATP-binding protein</fullName>
    </submittedName>
</protein>
<feature type="domain" description="ABC transporter" evidence="6">
    <location>
        <begin position="5"/>
        <end position="232"/>
    </location>
</feature>
<dbReference type="RefSeq" id="WP_138592190.1">
    <property type="nucleotide sequence ID" value="NZ_PNBX01000048.1"/>
</dbReference>
<dbReference type="GO" id="GO:0016887">
    <property type="term" value="F:ATP hydrolysis activity"/>
    <property type="evidence" value="ECO:0007669"/>
    <property type="project" value="InterPro"/>
</dbReference>
<evidence type="ECO:0000256" key="4">
    <source>
        <dbReference type="ARBA" id="ARBA00022741"/>
    </source>
</evidence>
<comment type="caution">
    <text evidence="7">The sequence shown here is derived from an EMBL/GenBank/DDBJ whole genome shotgun (WGS) entry which is preliminary data.</text>
</comment>
<evidence type="ECO:0000256" key="3">
    <source>
        <dbReference type="ARBA" id="ARBA00022458"/>
    </source>
</evidence>
<evidence type="ECO:0000313" key="7">
    <source>
        <dbReference type="EMBL" id="TMO67914.1"/>
    </source>
</evidence>
<dbReference type="PANTHER" id="PTHR42711:SF5">
    <property type="entry name" value="ABC TRANSPORTER ATP-BINDING PROTEIN NATA"/>
    <property type="match status" value="1"/>
</dbReference>
<dbReference type="Proteomes" id="UP000307217">
    <property type="component" value="Unassembled WGS sequence"/>
</dbReference>
<reference evidence="7 8" key="1">
    <citation type="submission" date="2018-01" db="EMBL/GenBank/DDBJ databases">
        <authorList>
            <person name="Paulsen S."/>
            <person name="Gram L.K."/>
        </authorList>
    </citation>
    <scope>NUCLEOTIDE SEQUENCE [LARGE SCALE GENOMIC DNA]</scope>
    <source>
        <strain evidence="7 8">S3790</strain>
    </source>
</reference>
<keyword evidence="3" id="KW-0536">Nodulation</keyword>
<keyword evidence="2" id="KW-0813">Transport</keyword>
<dbReference type="EMBL" id="PNBX01000048">
    <property type="protein sequence ID" value="TMO67914.1"/>
    <property type="molecule type" value="Genomic_DNA"/>
</dbReference>
<dbReference type="CDD" id="cd03230">
    <property type="entry name" value="ABC_DR_subfamily_A"/>
    <property type="match status" value="1"/>
</dbReference>
<dbReference type="InterPro" id="IPR050763">
    <property type="entry name" value="ABC_transporter_ATP-binding"/>
</dbReference>
<evidence type="ECO:0000256" key="5">
    <source>
        <dbReference type="ARBA" id="ARBA00022840"/>
    </source>
</evidence>
<accession>A0A5S3V890</accession>
<dbReference type="InterPro" id="IPR027417">
    <property type="entry name" value="P-loop_NTPase"/>
</dbReference>
<evidence type="ECO:0000256" key="2">
    <source>
        <dbReference type="ARBA" id="ARBA00022448"/>
    </source>
</evidence>
<sequence length="301" mass="33594">MSALIEVNNLCKAFGDKQALNNVSFDVNKGQTVALVGPNGAGKTTLFSILCGYLVPSSGAVNIMGKQLGDPALFGQLSALPQDATLDPRFSLQKQLNFYGRLQGLNKQKANMETSRVLELVGLADNHHAKIAELSHGMKKRVCIAQALIGSPKIVLLDEATAGLDPLNAREIRHVIASLSEDITFILSSHDLAELEKLCDHVLYLNQGQLTTHNRDTKHGTSQYLTLMLIHDSRETLEQIKQLSGVLHVSQSQNKEYIIEYQSHFEQFDIHLLKYCHKLNWQYRQLVNGHTLENQLFQKDK</sequence>
<evidence type="ECO:0000256" key="1">
    <source>
        <dbReference type="ARBA" id="ARBA00005417"/>
    </source>
</evidence>
<evidence type="ECO:0000313" key="8">
    <source>
        <dbReference type="Proteomes" id="UP000307217"/>
    </source>
</evidence>
<dbReference type="SMART" id="SM00382">
    <property type="entry name" value="AAA"/>
    <property type="match status" value="1"/>
</dbReference>
<dbReference type="SUPFAM" id="SSF52540">
    <property type="entry name" value="P-loop containing nucleoside triphosphate hydrolases"/>
    <property type="match status" value="1"/>
</dbReference>
<dbReference type="PROSITE" id="PS50893">
    <property type="entry name" value="ABC_TRANSPORTER_2"/>
    <property type="match status" value="1"/>
</dbReference>
<dbReference type="InterPro" id="IPR003439">
    <property type="entry name" value="ABC_transporter-like_ATP-bd"/>
</dbReference>
<dbReference type="Gene3D" id="3.40.50.300">
    <property type="entry name" value="P-loop containing nucleotide triphosphate hydrolases"/>
    <property type="match status" value="1"/>
</dbReference>
<gene>
    <name evidence="7" type="ORF">CWC19_12560</name>
</gene>
<dbReference type="OrthoDB" id="9781337at2"/>
<reference evidence="8" key="2">
    <citation type="submission" date="2019-06" db="EMBL/GenBank/DDBJ databases">
        <title>Co-occurence of chitin degradation, pigmentation and bioactivity in marine Pseudoalteromonas.</title>
        <authorList>
            <person name="Sonnenschein E.C."/>
            <person name="Bech P.K."/>
        </authorList>
    </citation>
    <scope>NUCLEOTIDE SEQUENCE [LARGE SCALE GENOMIC DNA]</scope>
    <source>
        <strain evidence="8">S3790</strain>
    </source>
</reference>
<organism evidence="7 8">
    <name type="scientific">Pseudoalteromonas aurantia</name>
    <dbReference type="NCBI Taxonomy" id="43654"/>
    <lineage>
        <taxon>Bacteria</taxon>
        <taxon>Pseudomonadati</taxon>
        <taxon>Pseudomonadota</taxon>
        <taxon>Gammaproteobacteria</taxon>
        <taxon>Alteromonadales</taxon>
        <taxon>Pseudoalteromonadaceae</taxon>
        <taxon>Pseudoalteromonas</taxon>
    </lineage>
</organism>
<dbReference type="Pfam" id="PF00005">
    <property type="entry name" value="ABC_tran"/>
    <property type="match status" value="1"/>
</dbReference>
<evidence type="ECO:0000259" key="6">
    <source>
        <dbReference type="PROSITE" id="PS50893"/>
    </source>
</evidence>
<comment type="similarity">
    <text evidence="1">Belongs to the ABC transporter superfamily.</text>
</comment>
<dbReference type="PROSITE" id="PS00211">
    <property type="entry name" value="ABC_TRANSPORTER_1"/>
    <property type="match status" value="1"/>
</dbReference>
<dbReference type="PANTHER" id="PTHR42711">
    <property type="entry name" value="ABC TRANSPORTER ATP-BINDING PROTEIN"/>
    <property type="match status" value="1"/>
</dbReference>
<dbReference type="GO" id="GO:0005524">
    <property type="term" value="F:ATP binding"/>
    <property type="evidence" value="ECO:0007669"/>
    <property type="project" value="UniProtKB-KW"/>
</dbReference>
<keyword evidence="4" id="KW-0547">Nucleotide-binding</keyword>
<dbReference type="InterPro" id="IPR017871">
    <property type="entry name" value="ABC_transporter-like_CS"/>
</dbReference>
<proteinExistence type="inferred from homology"/>
<name>A0A5S3V890_9GAMM</name>
<keyword evidence="5 7" id="KW-0067">ATP-binding</keyword>